<dbReference type="SMART" id="SM00422">
    <property type="entry name" value="HTH_MERR"/>
    <property type="match status" value="1"/>
</dbReference>
<sequence length="108" mass="12837">MLYKIGDFAKITNTSVKTLRFYGDIGLLIPERVDVFTGYRYYSDEQIERLKLIQKLKDLGFSLEEIRKNIDNLTDDIFLSKRDEFIDKINDYKGKIKRIDMFRSQLKG</sequence>
<comment type="caution">
    <text evidence="3">The sequence shown here is derived from an EMBL/GenBank/DDBJ whole genome shotgun (WGS) entry which is preliminary data.</text>
</comment>
<dbReference type="AlphaFoldDB" id="A0A9D1CY14"/>
<dbReference type="InterPro" id="IPR047057">
    <property type="entry name" value="MerR_fam"/>
</dbReference>
<dbReference type="PANTHER" id="PTHR30204:SF97">
    <property type="entry name" value="MERR FAMILY REGULATORY PROTEIN"/>
    <property type="match status" value="1"/>
</dbReference>
<dbReference type="Gene3D" id="1.10.1660.10">
    <property type="match status" value="1"/>
</dbReference>
<name>A0A9D1CY14_9FIRM</name>
<dbReference type="PANTHER" id="PTHR30204">
    <property type="entry name" value="REDOX-CYCLING DRUG-SENSING TRANSCRIPTIONAL ACTIVATOR SOXR"/>
    <property type="match status" value="1"/>
</dbReference>
<dbReference type="InterPro" id="IPR009061">
    <property type="entry name" value="DNA-bd_dom_put_sf"/>
</dbReference>
<keyword evidence="1" id="KW-0238">DNA-binding</keyword>
<evidence type="ECO:0000313" key="4">
    <source>
        <dbReference type="Proteomes" id="UP000886786"/>
    </source>
</evidence>
<dbReference type="Proteomes" id="UP000886786">
    <property type="component" value="Unassembled WGS sequence"/>
</dbReference>
<dbReference type="Pfam" id="PF13411">
    <property type="entry name" value="MerR_1"/>
    <property type="match status" value="1"/>
</dbReference>
<dbReference type="PROSITE" id="PS50937">
    <property type="entry name" value="HTH_MERR_2"/>
    <property type="match status" value="1"/>
</dbReference>
<feature type="domain" description="HTH merR-type" evidence="2">
    <location>
        <begin position="2"/>
        <end position="72"/>
    </location>
</feature>
<evidence type="ECO:0000256" key="1">
    <source>
        <dbReference type="ARBA" id="ARBA00023125"/>
    </source>
</evidence>
<reference evidence="3" key="2">
    <citation type="journal article" date="2021" name="PeerJ">
        <title>Extensive microbial diversity within the chicken gut microbiome revealed by metagenomics and culture.</title>
        <authorList>
            <person name="Gilroy R."/>
            <person name="Ravi A."/>
            <person name="Getino M."/>
            <person name="Pursley I."/>
            <person name="Horton D.L."/>
            <person name="Alikhan N.F."/>
            <person name="Baker D."/>
            <person name="Gharbi K."/>
            <person name="Hall N."/>
            <person name="Watson M."/>
            <person name="Adriaenssens E.M."/>
            <person name="Foster-Nyarko E."/>
            <person name="Jarju S."/>
            <person name="Secka A."/>
            <person name="Antonio M."/>
            <person name="Oren A."/>
            <person name="Chaudhuri R.R."/>
            <person name="La Ragione R."/>
            <person name="Hildebrand F."/>
            <person name="Pallen M.J."/>
        </authorList>
    </citation>
    <scope>NUCLEOTIDE SEQUENCE</scope>
    <source>
        <strain evidence="3">CHK147-3167</strain>
    </source>
</reference>
<dbReference type="EMBL" id="DVFV01000051">
    <property type="protein sequence ID" value="HIQ90528.1"/>
    <property type="molecule type" value="Genomic_DNA"/>
</dbReference>
<dbReference type="SUPFAM" id="SSF46955">
    <property type="entry name" value="Putative DNA-binding domain"/>
    <property type="match status" value="1"/>
</dbReference>
<dbReference type="InterPro" id="IPR000551">
    <property type="entry name" value="MerR-type_HTH_dom"/>
</dbReference>
<evidence type="ECO:0000259" key="2">
    <source>
        <dbReference type="PROSITE" id="PS50937"/>
    </source>
</evidence>
<reference evidence="3" key="1">
    <citation type="submission" date="2020-10" db="EMBL/GenBank/DDBJ databases">
        <authorList>
            <person name="Gilroy R."/>
        </authorList>
    </citation>
    <scope>NUCLEOTIDE SEQUENCE</scope>
    <source>
        <strain evidence="3">CHK147-3167</strain>
    </source>
</reference>
<protein>
    <submittedName>
        <fullName evidence="3">MerR family transcriptional regulator</fullName>
    </submittedName>
</protein>
<organism evidence="3 4">
    <name type="scientific">Candidatus Coprosoma intestinipullorum</name>
    <dbReference type="NCBI Taxonomy" id="2840752"/>
    <lineage>
        <taxon>Bacteria</taxon>
        <taxon>Bacillati</taxon>
        <taxon>Bacillota</taxon>
        <taxon>Bacillota incertae sedis</taxon>
        <taxon>Candidatus Coprosoma</taxon>
    </lineage>
</organism>
<gene>
    <name evidence="3" type="ORF">IAB27_02725</name>
</gene>
<proteinExistence type="predicted"/>
<evidence type="ECO:0000313" key="3">
    <source>
        <dbReference type="EMBL" id="HIQ90528.1"/>
    </source>
</evidence>
<accession>A0A9D1CY14</accession>
<dbReference type="GO" id="GO:0003700">
    <property type="term" value="F:DNA-binding transcription factor activity"/>
    <property type="evidence" value="ECO:0007669"/>
    <property type="project" value="InterPro"/>
</dbReference>
<dbReference type="GO" id="GO:0003677">
    <property type="term" value="F:DNA binding"/>
    <property type="evidence" value="ECO:0007669"/>
    <property type="project" value="UniProtKB-KW"/>
</dbReference>